<sequence length="170" mass="19364">MDTTDTLRVRLEPWAEGDFWLLRRTNSAEMTEHLGGPETEEQLEVRHRRYLTPGAGRMYRVALAQTGETVGSTGFWERAWRDTTVWETGWGVLPEFQGRGLAARAAREIVQAARDSRTHRYLHAFPDVGNDASNAVCRRVGFDLLGPVAVEYPKGHWITSNDWRIDLGRP</sequence>
<reference evidence="6" key="1">
    <citation type="journal article" date="2019" name="Int. J. Syst. Evol. Microbiol.">
        <title>The Global Catalogue of Microorganisms (GCM) 10K type strain sequencing project: providing services to taxonomists for standard genome sequencing and annotation.</title>
        <authorList>
            <consortium name="The Broad Institute Genomics Platform"/>
            <consortium name="The Broad Institute Genome Sequencing Center for Infectious Disease"/>
            <person name="Wu L."/>
            <person name="Ma J."/>
        </authorList>
    </citation>
    <scope>NUCLEOTIDE SEQUENCE [LARGE SCALE GENOMIC DNA]</scope>
    <source>
        <strain evidence="6">JCM 16578</strain>
    </source>
</reference>
<dbReference type="PANTHER" id="PTHR43792">
    <property type="entry name" value="GNAT FAMILY, PUTATIVE (AFU_ORTHOLOGUE AFUA_3G00765)-RELATED-RELATED"/>
    <property type="match status" value="1"/>
</dbReference>
<protein>
    <submittedName>
        <fullName evidence="5">GNAT family N-acetyltransferase</fullName>
    </submittedName>
</protein>
<organism evidence="5 6">
    <name type="scientific">Streptomyces lannensis</name>
    <dbReference type="NCBI Taxonomy" id="766498"/>
    <lineage>
        <taxon>Bacteria</taxon>
        <taxon>Bacillati</taxon>
        <taxon>Actinomycetota</taxon>
        <taxon>Actinomycetes</taxon>
        <taxon>Kitasatosporales</taxon>
        <taxon>Streptomycetaceae</taxon>
        <taxon>Streptomyces</taxon>
    </lineage>
</organism>
<evidence type="ECO:0000313" key="6">
    <source>
        <dbReference type="Proteomes" id="UP001501563"/>
    </source>
</evidence>
<dbReference type="Pfam" id="PF13302">
    <property type="entry name" value="Acetyltransf_3"/>
    <property type="match status" value="1"/>
</dbReference>
<dbReference type="InterPro" id="IPR051531">
    <property type="entry name" value="N-acetyltransferase"/>
</dbReference>
<comment type="similarity">
    <text evidence="3">Belongs to the acetyltransferase family. RimJ subfamily.</text>
</comment>
<dbReference type="RefSeq" id="WP_345548849.1">
    <property type="nucleotide sequence ID" value="NZ_BAAAZA010000007.1"/>
</dbReference>
<accession>A0ABP7K4U0</accession>
<dbReference type="CDD" id="cd04301">
    <property type="entry name" value="NAT_SF"/>
    <property type="match status" value="1"/>
</dbReference>
<dbReference type="Gene3D" id="3.40.630.30">
    <property type="match status" value="1"/>
</dbReference>
<dbReference type="PROSITE" id="PS51186">
    <property type="entry name" value="GNAT"/>
    <property type="match status" value="1"/>
</dbReference>
<keyword evidence="2" id="KW-0012">Acyltransferase</keyword>
<dbReference type="SUPFAM" id="SSF55729">
    <property type="entry name" value="Acyl-CoA N-acyltransferases (Nat)"/>
    <property type="match status" value="1"/>
</dbReference>
<evidence type="ECO:0000256" key="2">
    <source>
        <dbReference type="ARBA" id="ARBA00023315"/>
    </source>
</evidence>
<evidence type="ECO:0000256" key="1">
    <source>
        <dbReference type="ARBA" id="ARBA00022679"/>
    </source>
</evidence>
<dbReference type="PANTHER" id="PTHR43792:SF8">
    <property type="entry name" value="[RIBOSOMAL PROTEIN US5]-ALANINE N-ACETYLTRANSFERASE"/>
    <property type="match status" value="1"/>
</dbReference>
<dbReference type="EMBL" id="BAAAZA010000007">
    <property type="protein sequence ID" value="GAA3865426.1"/>
    <property type="molecule type" value="Genomic_DNA"/>
</dbReference>
<keyword evidence="6" id="KW-1185">Reference proteome</keyword>
<evidence type="ECO:0000313" key="5">
    <source>
        <dbReference type="EMBL" id="GAA3865426.1"/>
    </source>
</evidence>
<dbReference type="InterPro" id="IPR000182">
    <property type="entry name" value="GNAT_dom"/>
</dbReference>
<feature type="domain" description="N-acetyltransferase" evidence="4">
    <location>
        <begin position="9"/>
        <end position="164"/>
    </location>
</feature>
<dbReference type="Proteomes" id="UP001501563">
    <property type="component" value="Unassembled WGS sequence"/>
</dbReference>
<name>A0ABP7K4U0_9ACTN</name>
<evidence type="ECO:0000259" key="4">
    <source>
        <dbReference type="PROSITE" id="PS51186"/>
    </source>
</evidence>
<keyword evidence="1" id="KW-0808">Transferase</keyword>
<gene>
    <name evidence="5" type="ORF">GCM10022207_32370</name>
</gene>
<evidence type="ECO:0000256" key="3">
    <source>
        <dbReference type="ARBA" id="ARBA00038502"/>
    </source>
</evidence>
<dbReference type="InterPro" id="IPR016181">
    <property type="entry name" value="Acyl_CoA_acyltransferase"/>
</dbReference>
<proteinExistence type="inferred from homology"/>
<comment type="caution">
    <text evidence="5">The sequence shown here is derived from an EMBL/GenBank/DDBJ whole genome shotgun (WGS) entry which is preliminary data.</text>
</comment>